<feature type="transmembrane region" description="Helical" evidence="5">
    <location>
        <begin position="346"/>
        <end position="366"/>
    </location>
</feature>
<dbReference type="OrthoDB" id="2901184at2759"/>
<keyword evidence="3 5" id="KW-1133">Transmembrane helix</keyword>
<evidence type="ECO:0000256" key="2">
    <source>
        <dbReference type="ARBA" id="ARBA00022692"/>
    </source>
</evidence>
<feature type="transmembrane region" description="Helical" evidence="5">
    <location>
        <begin position="94"/>
        <end position="113"/>
    </location>
</feature>
<dbReference type="InterPro" id="IPR038665">
    <property type="entry name" value="Voltage-dep_anion_channel_sf"/>
</dbReference>
<keyword evidence="7" id="KW-1185">Reference proteome</keyword>
<proteinExistence type="predicted"/>
<evidence type="ECO:0000256" key="3">
    <source>
        <dbReference type="ARBA" id="ARBA00022989"/>
    </source>
</evidence>
<feature type="transmembrane region" description="Helical" evidence="5">
    <location>
        <begin position="231"/>
        <end position="254"/>
    </location>
</feature>
<feature type="transmembrane region" description="Helical" evidence="5">
    <location>
        <begin position="133"/>
        <end position="154"/>
    </location>
</feature>
<organism evidence="6 7">
    <name type="scientific">Cronartium quercuum f. sp. fusiforme G11</name>
    <dbReference type="NCBI Taxonomy" id="708437"/>
    <lineage>
        <taxon>Eukaryota</taxon>
        <taxon>Fungi</taxon>
        <taxon>Dikarya</taxon>
        <taxon>Basidiomycota</taxon>
        <taxon>Pucciniomycotina</taxon>
        <taxon>Pucciniomycetes</taxon>
        <taxon>Pucciniales</taxon>
        <taxon>Coleosporiaceae</taxon>
        <taxon>Cronartium</taxon>
    </lineage>
</organism>
<evidence type="ECO:0000256" key="5">
    <source>
        <dbReference type="SAM" id="Phobius"/>
    </source>
</evidence>
<evidence type="ECO:0000313" key="6">
    <source>
        <dbReference type="EMBL" id="KAG0144444.1"/>
    </source>
</evidence>
<dbReference type="PANTHER" id="PTHR31162">
    <property type="entry name" value="MALIC ACID TRANSPORT PROTEIN-RELATED"/>
    <property type="match status" value="1"/>
</dbReference>
<dbReference type="Gene3D" id="1.50.10.150">
    <property type="entry name" value="Voltage-dependent anion channel"/>
    <property type="match status" value="1"/>
</dbReference>
<keyword evidence="4 5" id="KW-0472">Membrane</keyword>
<evidence type="ECO:0000313" key="7">
    <source>
        <dbReference type="Proteomes" id="UP000886653"/>
    </source>
</evidence>
<feature type="transmembrane region" description="Helical" evidence="5">
    <location>
        <begin position="378"/>
        <end position="401"/>
    </location>
</feature>
<accession>A0A9P6TAA3</accession>
<dbReference type="GO" id="GO:0015140">
    <property type="term" value="F:malate transmembrane transporter activity"/>
    <property type="evidence" value="ECO:0007669"/>
    <property type="project" value="InterPro"/>
</dbReference>
<dbReference type="Proteomes" id="UP000886653">
    <property type="component" value="Unassembled WGS sequence"/>
</dbReference>
<comment type="caution">
    <text evidence="6">The sequence shown here is derived from an EMBL/GenBank/DDBJ whole genome shotgun (WGS) entry which is preliminary data.</text>
</comment>
<dbReference type="GO" id="GO:0016020">
    <property type="term" value="C:membrane"/>
    <property type="evidence" value="ECO:0007669"/>
    <property type="project" value="UniProtKB-SubCell"/>
</dbReference>
<evidence type="ECO:0000256" key="4">
    <source>
        <dbReference type="ARBA" id="ARBA00023136"/>
    </source>
</evidence>
<gene>
    <name evidence="6" type="ORF">CROQUDRAFT_65042</name>
</gene>
<dbReference type="EMBL" id="MU167295">
    <property type="protein sequence ID" value="KAG0144444.1"/>
    <property type="molecule type" value="Genomic_DNA"/>
</dbReference>
<keyword evidence="2 5" id="KW-0812">Transmembrane</keyword>
<sequence>MDNDAHIEFDSAHIEFDSTHIEFDNTHIELHNDDSQNQKIEESESEFVEEVSVIRRLIHGWTYQTYPMGLGTGAVYVLLYNLSYKSQALMNLQIFLFLFNLAIFIFTSLILALQACLYPSRAKSLLLNPATTIFVPTLALNSATLILGLVNYGVPAKVVSWEALEVLFYCYIFLAIVICIPLLVAWYNKPHDLKTFTPAWAFLLFPMMLVGVVASRIISTMPLDSPQAVSVLFLGYMFQGLGTCMTFFYIPIYLSRIMQTGFMEGHQANGAFVMVGPPGFTVKHFSRPAEPVANDLQEMMTEEVGMVFFGVGVLMGIFFLGLCLVLFLMALIPYYSKIHKKLSEVLGLWATTFPIVGMTTVLRLLGDIFQSKALHFGQLLMTLFVCCAYVTALTCTILALCKGEILFSSSEQVLRDSNRHRGCKCKQAPA</sequence>
<protein>
    <submittedName>
        <fullName evidence="6">Uncharacterized protein</fullName>
    </submittedName>
</protein>
<dbReference type="Pfam" id="PF03595">
    <property type="entry name" value="SLAC1"/>
    <property type="match status" value="1"/>
</dbReference>
<name>A0A9P6TAA3_9BASI</name>
<dbReference type="AlphaFoldDB" id="A0A9P6TAA3"/>
<comment type="subcellular location">
    <subcellularLocation>
        <location evidence="1">Membrane</location>
        <topology evidence="1">Multi-pass membrane protein</topology>
    </subcellularLocation>
</comment>
<feature type="transmembrane region" description="Helical" evidence="5">
    <location>
        <begin position="306"/>
        <end position="334"/>
    </location>
</feature>
<reference evidence="6" key="1">
    <citation type="submission" date="2013-11" db="EMBL/GenBank/DDBJ databases">
        <title>Genome sequence of the fusiform rust pathogen reveals effectors for host alternation and coevolution with pine.</title>
        <authorList>
            <consortium name="DOE Joint Genome Institute"/>
            <person name="Smith K."/>
            <person name="Pendleton A."/>
            <person name="Kubisiak T."/>
            <person name="Anderson C."/>
            <person name="Salamov A."/>
            <person name="Aerts A."/>
            <person name="Riley R."/>
            <person name="Clum A."/>
            <person name="Lindquist E."/>
            <person name="Ence D."/>
            <person name="Campbell M."/>
            <person name="Kronenberg Z."/>
            <person name="Feau N."/>
            <person name="Dhillon B."/>
            <person name="Hamelin R."/>
            <person name="Burleigh J."/>
            <person name="Smith J."/>
            <person name="Yandell M."/>
            <person name="Nelson C."/>
            <person name="Grigoriev I."/>
            <person name="Davis J."/>
        </authorList>
    </citation>
    <scope>NUCLEOTIDE SEQUENCE</scope>
    <source>
        <strain evidence="6">G11</strain>
    </source>
</reference>
<feature type="transmembrane region" description="Helical" evidence="5">
    <location>
        <begin position="166"/>
        <end position="187"/>
    </location>
</feature>
<feature type="transmembrane region" description="Helical" evidence="5">
    <location>
        <begin position="65"/>
        <end position="82"/>
    </location>
</feature>
<dbReference type="InterPro" id="IPR004695">
    <property type="entry name" value="SLAC1/Mae1/Ssu1/TehA"/>
</dbReference>
<dbReference type="PANTHER" id="PTHR31162:SF0">
    <property type="entry name" value="MALIC ACID TRANSPORT PROTEIN"/>
    <property type="match status" value="1"/>
</dbReference>
<feature type="transmembrane region" description="Helical" evidence="5">
    <location>
        <begin position="199"/>
        <end position="219"/>
    </location>
</feature>
<evidence type="ECO:0000256" key="1">
    <source>
        <dbReference type="ARBA" id="ARBA00004141"/>
    </source>
</evidence>
<dbReference type="InterPro" id="IPR030185">
    <property type="entry name" value="Mae1"/>
</dbReference>